<evidence type="ECO:0000256" key="6">
    <source>
        <dbReference type="ARBA" id="ARBA00022970"/>
    </source>
</evidence>
<comment type="similarity">
    <text evidence="2 16">Belongs to the sodium:neurotransmitter symporter (SNF) (TC 2.A.22) family.</text>
</comment>
<feature type="transmembrane region" description="Helical" evidence="18">
    <location>
        <begin position="277"/>
        <end position="294"/>
    </location>
</feature>
<reference evidence="19" key="1">
    <citation type="submission" date="2022-12" db="EMBL/GenBank/DDBJ databases">
        <title>Genome assemblies of Blomia tropicalis.</title>
        <authorList>
            <person name="Cui Y."/>
        </authorList>
    </citation>
    <scope>NUCLEOTIDE SEQUENCE</scope>
    <source>
        <tissue evidence="19">Adult mites</tissue>
    </source>
</reference>
<feature type="binding site" evidence="14">
    <location>
        <position position="280"/>
    </location>
    <ligand>
        <name>Na(+)</name>
        <dbReference type="ChEBI" id="CHEBI:29101"/>
        <label>1</label>
    </ligand>
</feature>
<dbReference type="GO" id="GO:0046872">
    <property type="term" value="F:metal ion binding"/>
    <property type="evidence" value="ECO:0007669"/>
    <property type="project" value="UniProtKB-KW"/>
</dbReference>
<dbReference type="InterPro" id="IPR037272">
    <property type="entry name" value="SNS_sf"/>
</dbReference>
<comment type="subcellular location">
    <subcellularLocation>
        <location evidence="1">Membrane</location>
        <topology evidence="1">Multi-pass membrane protein</topology>
    </subcellularLocation>
</comment>
<evidence type="ECO:0000313" key="20">
    <source>
        <dbReference type="Proteomes" id="UP001142055"/>
    </source>
</evidence>
<name>A0A9Q0RJK2_BLOTA</name>
<gene>
    <name evidence="19" type="ORF">RDWZM_007928</name>
</gene>
<evidence type="ECO:0000256" key="3">
    <source>
        <dbReference type="ARBA" id="ARBA00022448"/>
    </source>
</evidence>
<keyword evidence="7 18" id="KW-1133">Transmembrane helix</keyword>
<feature type="binding site" evidence="14">
    <location>
        <position position="47"/>
    </location>
    <ligand>
        <name>Na(+)</name>
        <dbReference type="ChEBI" id="CHEBI:29101"/>
        <label>1</label>
    </ligand>
</feature>
<keyword evidence="15" id="KW-1015">Disulfide bond</keyword>
<dbReference type="SUPFAM" id="SSF161070">
    <property type="entry name" value="SNF-like"/>
    <property type="match status" value="1"/>
</dbReference>
<keyword evidence="3 16" id="KW-0813">Transport</keyword>
<keyword evidence="20" id="KW-1185">Reference proteome</keyword>
<dbReference type="GO" id="GO:0089718">
    <property type="term" value="P:amino acid import across plasma membrane"/>
    <property type="evidence" value="ECO:0007669"/>
    <property type="project" value="TreeGrafter"/>
</dbReference>
<feature type="transmembrane region" description="Helical" evidence="18">
    <location>
        <begin position="306"/>
        <end position="327"/>
    </location>
</feature>
<evidence type="ECO:0000256" key="1">
    <source>
        <dbReference type="ARBA" id="ARBA00004141"/>
    </source>
</evidence>
<evidence type="ECO:0000256" key="16">
    <source>
        <dbReference type="RuleBase" id="RU003732"/>
    </source>
</evidence>
<evidence type="ECO:0000256" key="15">
    <source>
        <dbReference type="PIRSR" id="PIRSR600175-2"/>
    </source>
</evidence>
<dbReference type="Pfam" id="PF00209">
    <property type="entry name" value="SNF"/>
    <property type="match status" value="1"/>
</dbReference>
<evidence type="ECO:0000256" key="8">
    <source>
        <dbReference type="ARBA" id="ARBA00023053"/>
    </source>
</evidence>
<keyword evidence="12" id="KW-0739">Sodium transport</keyword>
<comment type="function">
    <text evidence="13">Unusual broad substrate spectrum amino acid:sodium cotransporter that promotes absorption of the D isomers of essential amino acids. Neutral amino acids are the preferred substrates, especially methionine and phenylalanine.</text>
</comment>
<evidence type="ECO:0000256" key="9">
    <source>
        <dbReference type="ARBA" id="ARBA00023065"/>
    </source>
</evidence>
<feature type="transmembrane region" description="Helical" evidence="18">
    <location>
        <begin position="197"/>
        <end position="214"/>
    </location>
</feature>
<organism evidence="19 20">
    <name type="scientific">Blomia tropicalis</name>
    <name type="common">Mite</name>
    <dbReference type="NCBI Taxonomy" id="40697"/>
    <lineage>
        <taxon>Eukaryota</taxon>
        <taxon>Metazoa</taxon>
        <taxon>Ecdysozoa</taxon>
        <taxon>Arthropoda</taxon>
        <taxon>Chelicerata</taxon>
        <taxon>Arachnida</taxon>
        <taxon>Acari</taxon>
        <taxon>Acariformes</taxon>
        <taxon>Sarcoptiformes</taxon>
        <taxon>Astigmata</taxon>
        <taxon>Glycyphagoidea</taxon>
        <taxon>Echimyopodidae</taxon>
        <taxon>Blomia</taxon>
    </lineage>
</organism>
<feature type="transmembrane region" description="Helical" evidence="18">
    <location>
        <begin position="65"/>
        <end position="85"/>
    </location>
</feature>
<evidence type="ECO:0000256" key="4">
    <source>
        <dbReference type="ARBA" id="ARBA00022692"/>
    </source>
</evidence>
<feature type="transmembrane region" description="Helical" evidence="18">
    <location>
        <begin position="226"/>
        <end position="245"/>
    </location>
</feature>
<keyword evidence="8 14" id="KW-0915">Sodium</keyword>
<dbReference type="GO" id="GO:0005283">
    <property type="term" value="F:amino acid:sodium symporter activity"/>
    <property type="evidence" value="ECO:0007669"/>
    <property type="project" value="TreeGrafter"/>
</dbReference>
<evidence type="ECO:0000256" key="5">
    <source>
        <dbReference type="ARBA" id="ARBA00022847"/>
    </source>
</evidence>
<feature type="transmembrane region" description="Helical" evidence="18">
    <location>
        <begin position="478"/>
        <end position="501"/>
    </location>
</feature>
<keyword evidence="10 18" id="KW-0472">Membrane</keyword>
<proteinExistence type="inferred from homology"/>
<dbReference type="InterPro" id="IPR000175">
    <property type="entry name" value="Na/ntran_symport"/>
</dbReference>
<accession>A0A9Q0RJK2</accession>
<evidence type="ECO:0000256" key="17">
    <source>
        <dbReference type="SAM" id="MobiDB-lite"/>
    </source>
</evidence>
<evidence type="ECO:0000256" key="12">
    <source>
        <dbReference type="ARBA" id="ARBA00023201"/>
    </source>
</evidence>
<keyword evidence="6" id="KW-0029">Amino-acid transport</keyword>
<feature type="binding site" evidence="14">
    <location>
        <position position="378"/>
    </location>
    <ligand>
        <name>Na(+)</name>
        <dbReference type="ChEBI" id="CHEBI:29101"/>
        <label>1</label>
    </ligand>
</feature>
<evidence type="ECO:0000256" key="13">
    <source>
        <dbReference type="ARBA" id="ARBA00037785"/>
    </source>
</evidence>
<evidence type="ECO:0000256" key="10">
    <source>
        <dbReference type="ARBA" id="ARBA00023136"/>
    </source>
</evidence>
<evidence type="ECO:0000256" key="14">
    <source>
        <dbReference type="PIRSR" id="PIRSR600175-1"/>
    </source>
</evidence>
<feature type="binding site" evidence="14">
    <location>
        <position position="51"/>
    </location>
    <ligand>
        <name>Na(+)</name>
        <dbReference type="ChEBI" id="CHEBI:29101"/>
        <label>1</label>
    </ligand>
</feature>
<comment type="caution">
    <text evidence="19">The sequence shown here is derived from an EMBL/GenBank/DDBJ whole genome shotgun (WGS) entry which is preliminary data.</text>
</comment>
<dbReference type="Proteomes" id="UP001142055">
    <property type="component" value="Chromosome 3"/>
</dbReference>
<dbReference type="GO" id="GO:0005886">
    <property type="term" value="C:plasma membrane"/>
    <property type="evidence" value="ECO:0007669"/>
    <property type="project" value="TreeGrafter"/>
</dbReference>
<feature type="transmembrane region" description="Helical" evidence="18">
    <location>
        <begin position="407"/>
        <end position="424"/>
    </location>
</feature>
<feature type="region of interest" description="Disordered" evidence="17">
    <location>
        <begin position="1"/>
        <end position="30"/>
    </location>
</feature>
<dbReference type="PRINTS" id="PR00176">
    <property type="entry name" value="NANEUSMPORT"/>
</dbReference>
<evidence type="ECO:0000256" key="2">
    <source>
        <dbReference type="ARBA" id="ARBA00006459"/>
    </source>
</evidence>
<keyword evidence="11" id="KW-0325">Glycoprotein</keyword>
<evidence type="ECO:0000256" key="11">
    <source>
        <dbReference type="ARBA" id="ARBA00023180"/>
    </source>
</evidence>
<dbReference type="PROSITE" id="PS00610">
    <property type="entry name" value="NA_NEUROTRAN_SYMP_1"/>
    <property type="match status" value="1"/>
</dbReference>
<feature type="transmembrane region" description="Helical" evidence="18">
    <location>
        <begin position="521"/>
        <end position="543"/>
    </location>
</feature>
<dbReference type="PROSITE" id="PS50267">
    <property type="entry name" value="NA_NEUROTRAN_SYMP_3"/>
    <property type="match status" value="1"/>
</dbReference>
<dbReference type="OMA" id="GEWIMEL"/>
<keyword evidence="14" id="KW-0479">Metal-binding</keyword>
<feature type="binding site" evidence="14">
    <location>
        <position position="382"/>
    </location>
    <ligand>
        <name>Na(+)</name>
        <dbReference type="ChEBI" id="CHEBI:29101"/>
        <label>1</label>
    </ligand>
</feature>
<dbReference type="AlphaFoldDB" id="A0A9Q0RJK2"/>
<dbReference type="EMBL" id="JAPWDV010000003">
    <property type="protein sequence ID" value="KAJ6216771.1"/>
    <property type="molecule type" value="Genomic_DNA"/>
</dbReference>
<keyword evidence="5 16" id="KW-0769">Symport</keyword>
<feature type="transmembrane region" description="Helical" evidence="18">
    <location>
        <begin position="366"/>
        <end position="387"/>
    </location>
</feature>
<keyword evidence="4 16" id="KW-0812">Transmembrane</keyword>
<keyword evidence="9" id="KW-0406">Ion transport</keyword>
<evidence type="ECO:0000256" key="18">
    <source>
        <dbReference type="SAM" id="Phobius"/>
    </source>
</evidence>
<sequence length="833" mass="94846">MAKYDIRINSTTNENRNESQADSPKKNDRGQWSSGIEFLLSCISMSVGLGNVWRFPYVAYENGGGAFLIPYLILLFIIGRPIYYMEMIIGQFSGRGPIKMWKCAPAFRGIAFAQLFSVSYVTIFYNYIMCISVYYCVASFSSPLPWSYCHEEWVPNGWCEQNQDETSFDNQTWPELYYTQTVLHQSNGLWDVNQIEWKLTICLFVTWTLVYLTIINGVTSLGKVSYFTAFFPYLVLISLLIVSMFQDGALDGIKYFFEPQFEKLKDPIVWYRAVEQSFFSLAICFGSLVMYSSYNDFTNNVNRDCIIISLLDTFTSVLAGCVTFAVLGSMAKESGKEIKDVVRNGPGLTFIAYPEGLAKIKFIPQLWSVLFFIMLLTLGIGSSVSMIETILSCTRDQFPRLHRHKPMTALIFCIIFFCFGLPLTTDAGSFIMQLLDNYGVGTAAFLYGTFEVIGIMWAYGLSNFCLDVQFMLGSRPSILWKITWGVLTPFVLIVIFIYGNVLIFRNKADVTDEMPEWGTGIGWALAGLALIQIPIWFIIQFFHESGTMIDRFRSMMSSTMDYGPIEKDTFDRWIEFVRNNRTKKSNSEVMIPCSVFVTKTTTLLSKPKCNVKNQMKIERLVARAAVIGPHGRRLPESMQQLKSFCRETNTMVAKMEAFVRDCYTKEIQDWSNLVMYTVKYNIRKYCGRRGVKIVQDLIKLAPCANKYVQTNETCIRVFIDNTAQLVPLTDDSKKIPHLCCNFVENLKCAEDMLDHIPCMRAHTSQLMDLFRNGIQGVFDFGCGEFNGESEACDKLGPAPKPTVPNKTKYLSFPFLMIDVLSSIKDYEAPGQLG</sequence>
<protein>
    <recommendedName>
        <fullName evidence="16">Transporter</fullName>
    </recommendedName>
</protein>
<dbReference type="PANTHER" id="PTHR11616">
    <property type="entry name" value="SODIUM/CHLORIDE DEPENDENT TRANSPORTER"/>
    <property type="match status" value="1"/>
</dbReference>
<evidence type="ECO:0000256" key="7">
    <source>
        <dbReference type="ARBA" id="ARBA00022989"/>
    </source>
</evidence>
<feature type="transmembrane region" description="Helical" evidence="18">
    <location>
        <begin position="106"/>
        <end position="135"/>
    </location>
</feature>
<feature type="compositionally biased region" description="Basic and acidic residues" evidence="17">
    <location>
        <begin position="15"/>
        <end position="29"/>
    </location>
</feature>
<feature type="disulfide bond" evidence="15">
    <location>
        <begin position="149"/>
        <end position="159"/>
    </location>
</feature>
<evidence type="ECO:0000313" key="19">
    <source>
        <dbReference type="EMBL" id="KAJ6216771.1"/>
    </source>
</evidence>
<feature type="transmembrane region" description="Helical" evidence="18">
    <location>
        <begin position="444"/>
        <end position="466"/>
    </location>
</feature>
<dbReference type="GO" id="GO:0015179">
    <property type="term" value="F:L-amino acid transmembrane transporter activity"/>
    <property type="evidence" value="ECO:0007669"/>
    <property type="project" value="TreeGrafter"/>
</dbReference>
<dbReference type="CDD" id="cd10324">
    <property type="entry name" value="SLC6sbd"/>
    <property type="match status" value="1"/>
</dbReference>
<dbReference type="PANTHER" id="PTHR11616:SF321">
    <property type="entry name" value="SODIUM-DEPENDENT NUTRIENT AMINO ACID TRANSPORTER 1-RELATED"/>
    <property type="match status" value="1"/>
</dbReference>